<name>A0A1L8WGV2_9ENTE</name>
<dbReference type="AlphaFoldDB" id="A0A1L8WGV2"/>
<gene>
    <name evidence="1" type="ORF">RV14_GL000634</name>
</gene>
<accession>A0A1L8WGV2</accession>
<comment type="caution">
    <text evidence="1">The sequence shown here is derived from an EMBL/GenBank/DDBJ whole genome shotgun (WGS) entry which is preliminary data.</text>
</comment>
<reference evidence="1 2" key="1">
    <citation type="submission" date="2014-12" db="EMBL/GenBank/DDBJ databases">
        <title>Draft genome sequences of 29 type strains of Enterococci.</title>
        <authorList>
            <person name="Zhong Z."/>
            <person name="Sun Z."/>
            <person name="Liu W."/>
            <person name="Zhang W."/>
            <person name="Zhang H."/>
        </authorList>
    </citation>
    <scope>NUCLEOTIDE SEQUENCE [LARGE SCALE GENOMIC DNA]</scope>
    <source>
        <strain evidence="1 2">DSM 15687</strain>
    </source>
</reference>
<protein>
    <submittedName>
        <fullName evidence="1">Uncharacterized protein</fullName>
    </submittedName>
</protein>
<sequence>MHPFKYELLDVNQQIGVMISEKIVRFGSFLCDLLVTQSHKLDVIALIVRCLRNSASYG</sequence>
<evidence type="ECO:0000313" key="2">
    <source>
        <dbReference type="Proteomes" id="UP000182152"/>
    </source>
</evidence>
<dbReference type="EMBL" id="JXLB01000015">
    <property type="protein sequence ID" value="OJG80265.1"/>
    <property type="molecule type" value="Genomic_DNA"/>
</dbReference>
<keyword evidence="2" id="KW-1185">Reference proteome</keyword>
<proteinExistence type="predicted"/>
<evidence type="ECO:0000313" key="1">
    <source>
        <dbReference type="EMBL" id="OJG80265.1"/>
    </source>
</evidence>
<dbReference type="Proteomes" id="UP000182152">
    <property type="component" value="Unassembled WGS sequence"/>
</dbReference>
<organism evidence="1 2">
    <name type="scientific">Enterococcus ratti</name>
    <dbReference type="NCBI Taxonomy" id="150033"/>
    <lineage>
        <taxon>Bacteria</taxon>
        <taxon>Bacillati</taxon>
        <taxon>Bacillota</taxon>
        <taxon>Bacilli</taxon>
        <taxon>Lactobacillales</taxon>
        <taxon>Enterococcaceae</taxon>
        <taxon>Enterococcus</taxon>
    </lineage>
</organism>